<dbReference type="AlphaFoldDB" id="A0A9N9VII3"/>
<dbReference type="SUPFAM" id="SSF53335">
    <property type="entry name" value="S-adenosyl-L-methionine-dependent methyltransferases"/>
    <property type="match status" value="1"/>
</dbReference>
<sequence length="266" mass="29438">MHEKGTLFHRPHARKNHVVKEDYSKFAEVYNKFPAQPAGILGSQLMKNAIGDASGLVVLDLGGGTGVHARDALDAGARRVDLVDITLQMLQVAEDIEQAQGHSGRIRVFEGDVASTLGHLPLEPTYDIVMANWVFDHAESPEMLERMWQNVEKYLKPSGKFVGIRAADLGPDLQTEKYGVTYYNFKSIRGGLAYTFMLHGDCPRAFEATSMEASYSGSTAMHEKHGLTDVRIVPLESAAIVQQQAEFWKTFLDKPPFFVVTAVKKG</sequence>
<gene>
    <name evidence="2" type="ORF">CRHIZ90672A_00000389</name>
</gene>
<accession>A0A9N9VII3</accession>
<feature type="domain" description="Methyltransferase" evidence="1">
    <location>
        <begin position="58"/>
        <end position="159"/>
    </location>
</feature>
<protein>
    <recommendedName>
        <fullName evidence="1">Methyltransferase domain-containing protein</fullName>
    </recommendedName>
</protein>
<evidence type="ECO:0000313" key="2">
    <source>
        <dbReference type="EMBL" id="CAH0023974.1"/>
    </source>
</evidence>
<organism evidence="2 3">
    <name type="scientific">Clonostachys rhizophaga</name>
    <dbReference type="NCBI Taxonomy" id="160324"/>
    <lineage>
        <taxon>Eukaryota</taxon>
        <taxon>Fungi</taxon>
        <taxon>Dikarya</taxon>
        <taxon>Ascomycota</taxon>
        <taxon>Pezizomycotina</taxon>
        <taxon>Sordariomycetes</taxon>
        <taxon>Hypocreomycetidae</taxon>
        <taxon>Hypocreales</taxon>
        <taxon>Bionectriaceae</taxon>
        <taxon>Clonostachys</taxon>
    </lineage>
</organism>
<dbReference type="InterPro" id="IPR041698">
    <property type="entry name" value="Methyltransf_25"/>
</dbReference>
<evidence type="ECO:0000313" key="3">
    <source>
        <dbReference type="Proteomes" id="UP000696573"/>
    </source>
</evidence>
<dbReference type="Gene3D" id="3.40.50.150">
    <property type="entry name" value="Vaccinia Virus protein VP39"/>
    <property type="match status" value="1"/>
</dbReference>
<dbReference type="Pfam" id="PF13649">
    <property type="entry name" value="Methyltransf_25"/>
    <property type="match status" value="1"/>
</dbReference>
<dbReference type="Proteomes" id="UP000696573">
    <property type="component" value="Unassembled WGS sequence"/>
</dbReference>
<dbReference type="EMBL" id="CABFNQ020000694">
    <property type="protein sequence ID" value="CAH0023974.1"/>
    <property type="molecule type" value="Genomic_DNA"/>
</dbReference>
<comment type="caution">
    <text evidence="2">The sequence shown here is derived from an EMBL/GenBank/DDBJ whole genome shotgun (WGS) entry which is preliminary data.</text>
</comment>
<name>A0A9N9VII3_9HYPO</name>
<evidence type="ECO:0000259" key="1">
    <source>
        <dbReference type="Pfam" id="PF13649"/>
    </source>
</evidence>
<dbReference type="OrthoDB" id="3647at2759"/>
<dbReference type="InterPro" id="IPR029063">
    <property type="entry name" value="SAM-dependent_MTases_sf"/>
</dbReference>
<dbReference type="CDD" id="cd02440">
    <property type="entry name" value="AdoMet_MTases"/>
    <property type="match status" value="1"/>
</dbReference>
<proteinExistence type="predicted"/>
<keyword evidence="3" id="KW-1185">Reference proteome</keyword>
<reference evidence="2" key="1">
    <citation type="submission" date="2021-10" db="EMBL/GenBank/DDBJ databases">
        <authorList>
            <person name="Piombo E."/>
        </authorList>
    </citation>
    <scope>NUCLEOTIDE SEQUENCE</scope>
</reference>